<keyword evidence="2" id="KW-0472">Membrane</keyword>
<dbReference type="Gene3D" id="2.40.70.10">
    <property type="entry name" value="Acid Proteases"/>
    <property type="match status" value="1"/>
</dbReference>
<evidence type="ECO:0000313" key="5">
    <source>
        <dbReference type="Proteomes" id="UP000247233"/>
    </source>
</evidence>
<reference evidence="4 5" key="1">
    <citation type="submission" date="2016-12" db="EMBL/GenBank/DDBJ databases">
        <title>The genomes of Aspergillus section Nigri reveals drivers in fungal speciation.</title>
        <authorList>
            <consortium name="DOE Joint Genome Institute"/>
            <person name="Vesth T.C."/>
            <person name="Nybo J."/>
            <person name="Theobald S."/>
            <person name="Brandl J."/>
            <person name="Frisvad J.C."/>
            <person name="Nielsen K.F."/>
            <person name="Lyhne E.K."/>
            <person name="Kogle M.E."/>
            <person name="Kuo A."/>
            <person name="Riley R."/>
            <person name="Clum A."/>
            <person name="Nolan M."/>
            <person name="Lipzen A."/>
            <person name="Salamov A."/>
            <person name="Henrissat B."/>
            <person name="Wiebenga A."/>
            <person name="De Vries R.P."/>
            <person name="Grigoriev I.V."/>
            <person name="Mortensen U.H."/>
            <person name="Andersen M.R."/>
            <person name="Baker S.E."/>
        </authorList>
    </citation>
    <scope>NUCLEOTIDE SEQUENCE [LARGE SCALE GENOMIC DNA]</scope>
    <source>
        <strain evidence="4 5">CBS 117.55</strain>
    </source>
</reference>
<dbReference type="SUPFAM" id="SSF50630">
    <property type="entry name" value="Acid proteases"/>
    <property type="match status" value="1"/>
</dbReference>
<gene>
    <name evidence="4" type="ORF">BO70DRAFT_264871</name>
</gene>
<evidence type="ECO:0000259" key="3">
    <source>
        <dbReference type="PROSITE" id="PS51767"/>
    </source>
</evidence>
<feature type="domain" description="Peptidase A1" evidence="3">
    <location>
        <begin position="33"/>
        <end position="396"/>
    </location>
</feature>
<accession>A0A317WPE3</accession>
<dbReference type="PROSITE" id="PS51767">
    <property type="entry name" value="PEPTIDASE_A1"/>
    <property type="match status" value="1"/>
</dbReference>
<keyword evidence="2" id="KW-1133">Transmembrane helix</keyword>
<dbReference type="Proteomes" id="UP000247233">
    <property type="component" value="Unassembled WGS sequence"/>
</dbReference>
<proteinExistence type="predicted"/>
<keyword evidence="2" id="KW-0812">Transmembrane</keyword>
<dbReference type="RefSeq" id="XP_025400980.1">
    <property type="nucleotide sequence ID" value="XM_025538942.1"/>
</dbReference>
<evidence type="ECO:0000313" key="4">
    <source>
        <dbReference type="EMBL" id="PWY86748.1"/>
    </source>
</evidence>
<sequence length="526" mass="55168">LFLLSLFLRASHASSPLAMNWSSQAYGPDGPWQAVDIAVGSNGQHVALYPGATGYTSTILMASLCTNTSLSATCYAAQAGVYNASESTTAFVLDVSGWETTYWAVEGGSVEGVLGDEVSVGNDQFVPNVSFTAIYQTYETYPNGKSYPVSVGNLALGAPYTSDEISSNTTLNLLASYLYSSGGESGIPSYSYGMHIGSATPSIPGSLILGGYDRSRALSPISAQSVSLASATGGELPITLKDIALGVAEGESPFPFTSKSGLFTGYSTQSVTVDPTKPYLYLPEDTCDAITSSLPVSFNSSFGLYLWDTTASDYENITTSPSYLSFTFTKDDVDNQNITIKIPFSLLTLTLEAPLVDANTTYFPCFYDDTPVLGRAFLQAAFVAVNYHDGDNTGTWFLAQAPGPGISTSTDVTAMSVSQTSLTGSNSSWEDSWASTWHVLGATTTGSSNSTTNSTTPATSKKDSGLSSGAKIGLGVGLGVGGAILIAAAVFLALLIRKRKQGILLGSRQTSPTHDRKQPFRGIVEI</sequence>
<evidence type="ECO:0000256" key="2">
    <source>
        <dbReference type="SAM" id="Phobius"/>
    </source>
</evidence>
<dbReference type="AlphaFoldDB" id="A0A317WPE3"/>
<organism evidence="4 5">
    <name type="scientific">Aspergillus heteromorphus CBS 117.55</name>
    <dbReference type="NCBI Taxonomy" id="1448321"/>
    <lineage>
        <taxon>Eukaryota</taxon>
        <taxon>Fungi</taxon>
        <taxon>Dikarya</taxon>
        <taxon>Ascomycota</taxon>
        <taxon>Pezizomycotina</taxon>
        <taxon>Eurotiomycetes</taxon>
        <taxon>Eurotiomycetidae</taxon>
        <taxon>Eurotiales</taxon>
        <taxon>Aspergillaceae</taxon>
        <taxon>Aspergillus</taxon>
        <taxon>Aspergillus subgen. Circumdati</taxon>
    </lineage>
</organism>
<feature type="compositionally biased region" description="Low complexity" evidence="1">
    <location>
        <begin position="444"/>
        <end position="459"/>
    </location>
</feature>
<dbReference type="GeneID" id="37061179"/>
<dbReference type="VEuPathDB" id="FungiDB:BO70DRAFT_264871"/>
<protein>
    <recommendedName>
        <fullName evidence="3">Peptidase A1 domain-containing protein</fullName>
    </recommendedName>
</protein>
<name>A0A317WPE3_9EURO</name>
<dbReference type="InterPro" id="IPR033121">
    <property type="entry name" value="PEPTIDASE_A1"/>
</dbReference>
<comment type="caution">
    <text evidence="4">The sequence shown here is derived from an EMBL/GenBank/DDBJ whole genome shotgun (WGS) entry which is preliminary data.</text>
</comment>
<feature type="region of interest" description="Disordered" evidence="1">
    <location>
        <begin position="444"/>
        <end position="466"/>
    </location>
</feature>
<keyword evidence="5" id="KW-1185">Reference proteome</keyword>
<feature type="non-terminal residue" evidence="4">
    <location>
        <position position="1"/>
    </location>
</feature>
<feature type="non-terminal residue" evidence="4">
    <location>
        <position position="526"/>
    </location>
</feature>
<dbReference type="EMBL" id="MSFL01000007">
    <property type="protein sequence ID" value="PWY86748.1"/>
    <property type="molecule type" value="Genomic_DNA"/>
</dbReference>
<evidence type="ECO:0000256" key="1">
    <source>
        <dbReference type="SAM" id="MobiDB-lite"/>
    </source>
</evidence>
<dbReference type="InterPro" id="IPR021109">
    <property type="entry name" value="Peptidase_aspartic_dom_sf"/>
</dbReference>
<dbReference type="OrthoDB" id="4074350at2759"/>
<feature type="transmembrane region" description="Helical" evidence="2">
    <location>
        <begin position="472"/>
        <end position="496"/>
    </location>
</feature>